<evidence type="ECO:0000256" key="2">
    <source>
        <dbReference type="ARBA" id="ARBA00022980"/>
    </source>
</evidence>
<dbReference type="InterPro" id="IPR018065">
    <property type="entry name" value="Ribosomal_eL34_CS"/>
</dbReference>
<dbReference type="AlphaFoldDB" id="A0A9N7NZP4"/>
<proteinExistence type="inferred from homology"/>
<dbReference type="PRINTS" id="PR01250">
    <property type="entry name" value="RIBOSOMALL34"/>
</dbReference>
<evidence type="ECO:0000256" key="1">
    <source>
        <dbReference type="ARBA" id="ARBA00009875"/>
    </source>
</evidence>
<dbReference type="PANTHER" id="PTHR46741">
    <property type="entry name" value="OS09G0413600 PROTEIN"/>
    <property type="match status" value="1"/>
</dbReference>
<gene>
    <name evidence="4" type="ORF">SHERM_08243</name>
</gene>
<dbReference type="Gene3D" id="6.20.370.70">
    <property type="match status" value="1"/>
</dbReference>
<organism evidence="4 5">
    <name type="scientific">Striga hermonthica</name>
    <name type="common">Purple witchweed</name>
    <name type="synonym">Buchnera hermonthica</name>
    <dbReference type="NCBI Taxonomy" id="68872"/>
    <lineage>
        <taxon>Eukaryota</taxon>
        <taxon>Viridiplantae</taxon>
        <taxon>Streptophyta</taxon>
        <taxon>Embryophyta</taxon>
        <taxon>Tracheophyta</taxon>
        <taxon>Spermatophyta</taxon>
        <taxon>Magnoliopsida</taxon>
        <taxon>eudicotyledons</taxon>
        <taxon>Gunneridae</taxon>
        <taxon>Pentapetalae</taxon>
        <taxon>asterids</taxon>
        <taxon>lamiids</taxon>
        <taxon>Lamiales</taxon>
        <taxon>Orobanchaceae</taxon>
        <taxon>Buchnereae</taxon>
        <taxon>Striga</taxon>
    </lineage>
</organism>
<keyword evidence="5" id="KW-1185">Reference proteome</keyword>
<dbReference type="InterPro" id="IPR038562">
    <property type="entry name" value="Ribosomal_eL34_C_sf"/>
</dbReference>
<evidence type="ECO:0000313" key="4">
    <source>
        <dbReference type="EMBL" id="CAA0842380.1"/>
    </source>
</evidence>
<dbReference type="GO" id="GO:0003735">
    <property type="term" value="F:structural constituent of ribosome"/>
    <property type="evidence" value="ECO:0007669"/>
    <property type="project" value="InterPro"/>
</dbReference>
<dbReference type="Proteomes" id="UP001153555">
    <property type="component" value="Unassembled WGS sequence"/>
</dbReference>
<dbReference type="GO" id="GO:0005840">
    <property type="term" value="C:ribosome"/>
    <property type="evidence" value="ECO:0007669"/>
    <property type="project" value="UniProtKB-KW"/>
</dbReference>
<keyword evidence="2" id="KW-0689">Ribosomal protein</keyword>
<reference evidence="4" key="1">
    <citation type="submission" date="2019-12" db="EMBL/GenBank/DDBJ databases">
        <authorList>
            <person name="Scholes J."/>
        </authorList>
    </citation>
    <scope>NUCLEOTIDE SEQUENCE</scope>
</reference>
<dbReference type="InterPro" id="IPR008195">
    <property type="entry name" value="Ribosomal_eL34"/>
</dbReference>
<evidence type="ECO:0008006" key="6">
    <source>
        <dbReference type="Google" id="ProtNLM"/>
    </source>
</evidence>
<dbReference type="GO" id="GO:0006412">
    <property type="term" value="P:translation"/>
    <property type="evidence" value="ECO:0007669"/>
    <property type="project" value="InterPro"/>
</dbReference>
<dbReference type="PANTHER" id="PTHR46741:SF4">
    <property type="entry name" value="FINGER FYVE DOMAIN PROTEIN, PUTATIVE (DUF1666)-RELATED"/>
    <property type="match status" value="1"/>
</dbReference>
<evidence type="ECO:0000256" key="3">
    <source>
        <dbReference type="ARBA" id="ARBA00023274"/>
    </source>
</evidence>
<comment type="similarity">
    <text evidence="1">Belongs to the eukaryotic ribosomal protein eL34 family.</text>
</comment>
<dbReference type="EMBL" id="CACSLK010034598">
    <property type="protein sequence ID" value="CAA0842380.1"/>
    <property type="molecule type" value="Genomic_DNA"/>
</dbReference>
<accession>A0A9N7NZP4</accession>
<protein>
    <recommendedName>
        <fullName evidence="6">60S ribosomal protein L34</fullName>
    </recommendedName>
</protein>
<dbReference type="PROSITE" id="PS01145">
    <property type="entry name" value="RIBOSOMAL_L34E"/>
    <property type="match status" value="1"/>
</dbReference>
<dbReference type="GO" id="GO:1990904">
    <property type="term" value="C:ribonucleoprotein complex"/>
    <property type="evidence" value="ECO:0007669"/>
    <property type="project" value="UniProtKB-KW"/>
</dbReference>
<evidence type="ECO:0000313" key="5">
    <source>
        <dbReference type="Proteomes" id="UP001153555"/>
    </source>
</evidence>
<name>A0A9N7NZP4_STRHE</name>
<sequence length="780" mass="90475">MFSFGSIFLASVYRLIIKIVGFISKYAKRSNHGVVEENSSNLSENRSEKDDEVFSYSSTGFLSSGVAEKESYLDYENSKKDLGENVAETGESVFLQSGLISSCSKYEFISGENVSFQLEEPKEMNFLVQEMFLGSDEAHLIKMNSFEPDLDKDEPEFHENSSALSFRFNLLNIDMGSADNRNLQDEKNCEEKEKMSSNDSKDFQIKGARPMKEEILDDQEYFYEVELLPYSEFSAVDANQESEIIGNDEIKPTNENEHDVNDKRLAIENFLPSMEKVEDSDDEYIEFKPSSANTRFCNNSEANISRESKNFDFSDDDEDENDVLWEHQNLVRQIKMEMKNCKVRGKLPTISEECEESPKMAEDLRPLEINHKIEYKDVMDEIHKFYKSYSEKMHKLDVLNYQTLHAMSFLQLKDSEVFTTSKKKTDLVTFINLPKLWPTKVPKIHADPSQKSIIEMNHDLELVYVGQLCLSSEILRWLYVKSRELLKHDCKGKHSYNRAAEEFQQFQVLLQRFMENEEFQGQRIPNYVRTRLTIRGLLQVPMIKGDCLKANKETRDEMEVISLEKLSEIIRESMIIFREFVLADKCSTNVVLKGIQGTKLHPKHSPNAELLVETISNLQKKERRIRDHIRCQKCIVKKFKKLEKCRSDMDLSTSQVELRLVSRRLTYRKRHSYATKSNQHRVVKTPGGKLVYQTTKKRASGPKCPVTGKRIQGIPHLRPAEYKRSRLPRNRRTVNRPYGGVLSGVAVRERIIRAFLVEEQKIVKKVLKIQKAKEKLAAKS</sequence>
<dbReference type="Pfam" id="PF07891">
    <property type="entry name" value="DUF1666"/>
    <property type="match status" value="1"/>
</dbReference>
<dbReference type="InterPro" id="IPR012870">
    <property type="entry name" value="DUF1666"/>
</dbReference>
<comment type="caution">
    <text evidence="4">The sequence shown here is derived from an EMBL/GenBank/DDBJ whole genome shotgun (WGS) entry which is preliminary data.</text>
</comment>
<keyword evidence="3" id="KW-0687">Ribonucleoprotein</keyword>
<dbReference type="Gene3D" id="6.20.340.10">
    <property type="match status" value="1"/>
</dbReference>
<dbReference type="OrthoDB" id="772197at2759"/>